<reference evidence="2 3" key="1">
    <citation type="journal article" date="2019" name="Sci. Rep.">
        <title>Orb-weaving spider Araneus ventricosus genome elucidates the spidroin gene catalogue.</title>
        <authorList>
            <person name="Kono N."/>
            <person name="Nakamura H."/>
            <person name="Ohtoshi R."/>
            <person name="Moran D.A.P."/>
            <person name="Shinohara A."/>
            <person name="Yoshida Y."/>
            <person name="Fujiwara M."/>
            <person name="Mori M."/>
            <person name="Tomita M."/>
            <person name="Arakawa K."/>
        </authorList>
    </citation>
    <scope>NUCLEOTIDE SEQUENCE [LARGE SCALE GENOMIC DNA]</scope>
</reference>
<accession>A0A4Y2VFD3</accession>
<comment type="caution">
    <text evidence="2">The sequence shown here is derived from an EMBL/GenBank/DDBJ whole genome shotgun (WGS) entry which is preliminary data.</text>
</comment>
<evidence type="ECO:0000256" key="1">
    <source>
        <dbReference type="SAM" id="MobiDB-lite"/>
    </source>
</evidence>
<proteinExistence type="predicted"/>
<sequence>MPLPTTLPSQFTHLRTILLNYYPIVDVGKVLGTIQYKKVETCPVAFVCIHKVFSNEEESIGAEGRKRQKIDAEESEKVSKFMKTFFVRPRKSNSPDFKKSPNAASLLGSKNDTQGKEEIISEAEQQGYDDDHLKIIKKKAGDLFKVEDDNLNDKSLSVDKETDIAKQKERIAKGY</sequence>
<dbReference type="EMBL" id="BGPR01046093">
    <property type="protein sequence ID" value="GBO23044.1"/>
    <property type="molecule type" value="Genomic_DNA"/>
</dbReference>
<keyword evidence="3" id="KW-1185">Reference proteome</keyword>
<organism evidence="2 3">
    <name type="scientific">Araneus ventricosus</name>
    <name type="common">Orbweaver spider</name>
    <name type="synonym">Epeira ventricosa</name>
    <dbReference type="NCBI Taxonomy" id="182803"/>
    <lineage>
        <taxon>Eukaryota</taxon>
        <taxon>Metazoa</taxon>
        <taxon>Ecdysozoa</taxon>
        <taxon>Arthropoda</taxon>
        <taxon>Chelicerata</taxon>
        <taxon>Arachnida</taxon>
        <taxon>Araneae</taxon>
        <taxon>Araneomorphae</taxon>
        <taxon>Entelegynae</taxon>
        <taxon>Araneoidea</taxon>
        <taxon>Araneidae</taxon>
        <taxon>Araneus</taxon>
    </lineage>
</organism>
<protein>
    <submittedName>
        <fullName evidence="2">Uncharacterized protein</fullName>
    </submittedName>
</protein>
<name>A0A4Y2VFD3_ARAVE</name>
<feature type="region of interest" description="Disordered" evidence="1">
    <location>
        <begin position="90"/>
        <end position="114"/>
    </location>
</feature>
<dbReference type="AlphaFoldDB" id="A0A4Y2VFD3"/>
<evidence type="ECO:0000313" key="3">
    <source>
        <dbReference type="Proteomes" id="UP000499080"/>
    </source>
</evidence>
<gene>
    <name evidence="2" type="ORF">AVEN_205356_1</name>
</gene>
<evidence type="ECO:0000313" key="2">
    <source>
        <dbReference type="EMBL" id="GBO23044.1"/>
    </source>
</evidence>
<dbReference type="Proteomes" id="UP000499080">
    <property type="component" value="Unassembled WGS sequence"/>
</dbReference>